<accession>A0A1H1VPA3</accession>
<reference evidence="3 4" key="1">
    <citation type="submission" date="2016-10" db="EMBL/GenBank/DDBJ databases">
        <authorList>
            <person name="de Groot N.N."/>
        </authorList>
    </citation>
    <scope>NUCLEOTIDE SEQUENCE [LARGE SCALE GENOMIC DNA]</scope>
    <source>
        <strain evidence="3 4">DSM 21800</strain>
    </source>
</reference>
<evidence type="ECO:0000259" key="2">
    <source>
        <dbReference type="Pfam" id="PF01471"/>
    </source>
</evidence>
<dbReference type="InterPro" id="IPR036366">
    <property type="entry name" value="PGBDSf"/>
</dbReference>
<evidence type="ECO:0000256" key="1">
    <source>
        <dbReference type="SAM" id="SignalP"/>
    </source>
</evidence>
<organism evidence="3 4">
    <name type="scientific">Microlunatus soli</name>
    <dbReference type="NCBI Taxonomy" id="630515"/>
    <lineage>
        <taxon>Bacteria</taxon>
        <taxon>Bacillati</taxon>
        <taxon>Actinomycetota</taxon>
        <taxon>Actinomycetes</taxon>
        <taxon>Propionibacteriales</taxon>
        <taxon>Propionibacteriaceae</taxon>
        <taxon>Microlunatus</taxon>
    </lineage>
</organism>
<dbReference type="Gene3D" id="1.10.101.10">
    <property type="entry name" value="PGBD-like superfamily/PGBD"/>
    <property type="match status" value="1"/>
</dbReference>
<dbReference type="OrthoDB" id="9815928at2"/>
<feature type="chain" id="PRO_5009263548" evidence="1">
    <location>
        <begin position="35"/>
        <end position="273"/>
    </location>
</feature>
<evidence type="ECO:0000313" key="3">
    <source>
        <dbReference type="EMBL" id="SDS86573.1"/>
    </source>
</evidence>
<proteinExistence type="predicted"/>
<dbReference type="AlphaFoldDB" id="A0A1H1VPA3"/>
<name>A0A1H1VPA3_9ACTN</name>
<keyword evidence="4" id="KW-1185">Reference proteome</keyword>
<dbReference type="Pfam" id="PF01471">
    <property type="entry name" value="PG_binding_1"/>
    <property type="match status" value="1"/>
</dbReference>
<dbReference type="RefSeq" id="WP_091526518.1">
    <property type="nucleotide sequence ID" value="NZ_LT629772.1"/>
</dbReference>
<protein>
    <submittedName>
        <fullName evidence="3">Putative peptidoglycan binding domain-containing protein</fullName>
    </submittedName>
</protein>
<feature type="signal peptide" evidence="1">
    <location>
        <begin position="1"/>
        <end position="34"/>
    </location>
</feature>
<keyword evidence="1" id="KW-0732">Signal</keyword>
<dbReference type="STRING" id="630515.SAMN04489812_3294"/>
<dbReference type="InterPro" id="IPR036365">
    <property type="entry name" value="PGBD-like_sf"/>
</dbReference>
<dbReference type="EMBL" id="LT629772">
    <property type="protein sequence ID" value="SDS86573.1"/>
    <property type="molecule type" value="Genomic_DNA"/>
</dbReference>
<evidence type="ECO:0000313" key="4">
    <source>
        <dbReference type="Proteomes" id="UP000199103"/>
    </source>
</evidence>
<dbReference type="Proteomes" id="UP000199103">
    <property type="component" value="Chromosome I"/>
</dbReference>
<feature type="domain" description="Peptidoglycan binding-like" evidence="2">
    <location>
        <begin position="64"/>
        <end position="116"/>
    </location>
</feature>
<dbReference type="InterPro" id="IPR002477">
    <property type="entry name" value="Peptidoglycan-bd-like"/>
</dbReference>
<dbReference type="SUPFAM" id="SSF47090">
    <property type="entry name" value="PGBD-like"/>
    <property type="match status" value="1"/>
</dbReference>
<gene>
    <name evidence="3" type="ORF">SAMN04489812_3294</name>
</gene>
<sequence length="273" mass="29071">MSLIRTLQRAVAVVGVTLIAGALLIAGQTPAAQAATPAPSVSLNAPSCPYNMDSKMEPYVNGCVVRLQNLLKTKASAALTVDGSFGPLTRTAVINWQKSQGLTADGVVGPATKKSLGETVPTDHSAVGGAIGRNEAYARGANWIYARVPYSMSKYYPDAYGKSYRTDCSGFVSQSWHLSSSLTTKSLPSVSNRLGSASELKLGDVLIRQAGVNGHQYGHVVMFIKWATADKSSMVIYQQSLYSGAEGANVKTYPTSHYTGDGYLPYRYRNITG</sequence>